<feature type="transmembrane region" description="Helical" evidence="1">
    <location>
        <begin position="337"/>
        <end position="357"/>
    </location>
</feature>
<feature type="transmembrane region" description="Helical" evidence="1">
    <location>
        <begin position="27"/>
        <end position="52"/>
    </location>
</feature>
<reference evidence="3 4" key="1">
    <citation type="submission" date="2020-04" db="EMBL/GenBank/DDBJ databases">
        <title>Nesterenkonia sp. nov., isolated from marine sediment.</title>
        <authorList>
            <person name="Zhang G."/>
        </authorList>
    </citation>
    <scope>NUCLEOTIDE SEQUENCE [LARGE SCALE GENOMIC DNA]</scope>
    <source>
        <strain evidence="3 4">MY13</strain>
    </source>
</reference>
<keyword evidence="1" id="KW-1133">Transmembrane helix</keyword>
<evidence type="ECO:0000313" key="3">
    <source>
        <dbReference type="EMBL" id="NLS10709.1"/>
    </source>
</evidence>
<evidence type="ECO:0000256" key="1">
    <source>
        <dbReference type="SAM" id="Phobius"/>
    </source>
</evidence>
<sequence length="495" mass="52117">MNLLYVTLGVTLGTVFGLLPGIGPTAAVALLLPLTFTMDPAAGVIMLAGIYYGSMYGGRIPAILLRLPGDASSVMTTLDGYPLTQQGRAGAALGITAIGSFLGGTFAILGLALLASTLTQVARMFASPELFLLMLFGLVMIVIIGSGKLLKSLIMALIGITIASIGMDPISGTQRLTFGSYELAAGIGIVPLAIGLFGIGEVLNNISRRNSAPLKPPRMKRIMPTWADWVTSRMAILRASVLGFFVGVLPGGGGTVSSVLAYGTEKKLSKNPEKFGKGAVDGLAATETADNASSNSAFVPLLTLGVPPNPVLALIFGALLLQNITPGPQLVEDHPDVFWGVIASMFIGNVILLVLNLPMIRVFVSILRVPQAILAPVVVLIAICGVYAINNSMFDVLLMLIFGAAGFLMRRFDFDLAPLILGFILGPMLEVEWRRSMIMSGGSVDIFFTRVPSLTILLLLVSAILIVAIGAFIRRQRSVNSSSDEGTVPTNKEEV</sequence>
<evidence type="ECO:0000313" key="4">
    <source>
        <dbReference type="Proteomes" id="UP000523139"/>
    </source>
</evidence>
<feature type="transmembrane region" description="Helical" evidence="1">
    <location>
        <begin position="416"/>
        <end position="433"/>
    </location>
</feature>
<keyword evidence="1" id="KW-0812">Transmembrane</keyword>
<organism evidence="3 4">
    <name type="scientific">Nesterenkonia sedimenti</name>
    <dbReference type="NCBI Taxonomy" id="1463632"/>
    <lineage>
        <taxon>Bacteria</taxon>
        <taxon>Bacillati</taxon>
        <taxon>Actinomycetota</taxon>
        <taxon>Actinomycetes</taxon>
        <taxon>Micrococcales</taxon>
        <taxon>Micrococcaceae</taxon>
        <taxon>Nesterenkonia</taxon>
    </lineage>
</organism>
<dbReference type="PANTHER" id="PTHR35342:SF5">
    <property type="entry name" value="TRICARBOXYLIC TRANSPORT PROTEIN"/>
    <property type="match status" value="1"/>
</dbReference>
<protein>
    <submittedName>
        <fullName evidence="3">Tripartite tricarboxylate transporter permease</fullName>
    </submittedName>
</protein>
<keyword evidence="1" id="KW-0472">Membrane</keyword>
<dbReference type="AlphaFoldDB" id="A0A7X8TLF9"/>
<feature type="transmembrane region" description="Helical" evidence="1">
    <location>
        <begin position="130"/>
        <end position="146"/>
    </location>
</feature>
<dbReference type="PANTHER" id="PTHR35342">
    <property type="entry name" value="TRICARBOXYLIC TRANSPORT PROTEIN"/>
    <property type="match status" value="1"/>
</dbReference>
<feature type="domain" description="DUF112" evidence="2">
    <location>
        <begin position="3"/>
        <end position="421"/>
    </location>
</feature>
<name>A0A7X8TLF9_9MICC</name>
<accession>A0A7X8TLF9</accession>
<dbReference type="Pfam" id="PF01970">
    <property type="entry name" value="TctA"/>
    <property type="match status" value="1"/>
</dbReference>
<dbReference type="Proteomes" id="UP000523139">
    <property type="component" value="Unassembled WGS sequence"/>
</dbReference>
<dbReference type="InterPro" id="IPR002823">
    <property type="entry name" value="DUF112_TM"/>
</dbReference>
<comment type="caution">
    <text evidence="3">The sequence shown here is derived from an EMBL/GenBank/DDBJ whole genome shotgun (WGS) entry which is preliminary data.</text>
</comment>
<feature type="transmembrane region" description="Helical" evidence="1">
    <location>
        <begin position="369"/>
        <end position="388"/>
    </location>
</feature>
<feature type="transmembrane region" description="Helical" evidence="1">
    <location>
        <begin position="183"/>
        <end position="206"/>
    </location>
</feature>
<keyword evidence="4" id="KW-1185">Reference proteome</keyword>
<gene>
    <name evidence="3" type="ORF">HGQ17_12045</name>
</gene>
<feature type="transmembrane region" description="Helical" evidence="1">
    <location>
        <begin position="453"/>
        <end position="473"/>
    </location>
</feature>
<dbReference type="EMBL" id="JABAHY010000013">
    <property type="protein sequence ID" value="NLS10709.1"/>
    <property type="molecule type" value="Genomic_DNA"/>
</dbReference>
<feature type="transmembrane region" description="Helical" evidence="1">
    <location>
        <begin position="91"/>
        <end position="118"/>
    </location>
</feature>
<evidence type="ECO:0000259" key="2">
    <source>
        <dbReference type="Pfam" id="PF01970"/>
    </source>
</evidence>
<proteinExistence type="predicted"/>